<dbReference type="Proteomes" id="UP001500547">
    <property type="component" value="Unassembled WGS sequence"/>
</dbReference>
<evidence type="ECO:0008006" key="3">
    <source>
        <dbReference type="Google" id="ProtNLM"/>
    </source>
</evidence>
<dbReference type="InterPro" id="IPR009218">
    <property type="entry name" value="HD_phosphohydro"/>
</dbReference>
<dbReference type="EMBL" id="BAABLD010000017">
    <property type="protein sequence ID" value="GAA5172693.1"/>
    <property type="molecule type" value="Genomic_DNA"/>
</dbReference>
<sequence length="194" mass="21789">MTLPTRLIDSLRIRYAEPHRRYHTQQHVDDLLAELRRTPEPVQDRAVVEAAIWFHDAIYDTRRQDNEALSAELAASALADAGWQAAPIARVVTLIRATADHMAAAQDPDAALFLDLDLAILGADAKTYDAYAHGVRAEFGWVSEADYRAGRTRVLTRFLSQSRLYRTAYYAGQLDILACDNLQRELARLRDAPG</sequence>
<keyword evidence="2" id="KW-1185">Reference proteome</keyword>
<name>A0ABP9R7R8_9RHOO</name>
<protein>
    <recommendedName>
        <fullName evidence="3">Metal-dependent phosphohydrolase</fullName>
    </recommendedName>
</protein>
<dbReference type="RefSeq" id="WP_345534826.1">
    <property type="nucleotide sequence ID" value="NZ_BAABLD010000017.1"/>
</dbReference>
<comment type="caution">
    <text evidence="1">The sequence shown here is derived from an EMBL/GenBank/DDBJ whole genome shotgun (WGS) entry which is preliminary data.</text>
</comment>
<evidence type="ECO:0000313" key="2">
    <source>
        <dbReference type="Proteomes" id="UP001500547"/>
    </source>
</evidence>
<accession>A0ABP9R7R8</accession>
<reference evidence="2" key="1">
    <citation type="journal article" date="2019" name="Int. J. Syst. Evol. Microbiol.">
        <title>The Global Catalogue of Microorganisms (GCM) 10K type strain sequencing project: providing services to taxonomists for standard genome sequencing and annotation.</title>
        <authorList>
            <consortium name="The Broad Institute Genomics Platform"/>
            <consortium name="The Broad Institute Genome Sequencing Center for Infectious Disease"/>
            <person name="Wu L."/>
            <person name="Ma J."/>
        </authorList>
    </citation>
    <scope>NUCLEOTIDE SEQUENCE [LARGE SCALE GENOMIC DNA]</scope>
    <source>
        <strain evidence="2">JCM 18715</strain>
    </source>
</reference>
<dbReference type="Gene3D" id="1.10.3210.10">
    <property type="entry name" value="Hypothetical protein af1432"/>
    <property type="match status" value="1"/>
</dbReference>
<dbReference type="PIRSF" id="PIRSF035170">
    <property type="entry name" value="HD_phosphohydro"/>
    <property type="match status" value="1"/>
</dbReference>
<organism evidence="1 2">
    <name type="scientific">Viridibacterium curvum</name>
    <dbReference type="NCBI Taxonomy" id="1101404"/>
    <lineage>
        <taxon>Bacteria</taxon>
        <taxon>Pseudomonadati</taxon>
        <taxon>Pseudomonadota</taxon>
        <taxon>Betaproteobacteria</taxon>
        <taxon>Rhodocyclales</taxon>
        <taxon>Rhodocyclaceae</taxon>
        <taxon>Viridibacterium</taxon>
    </lineage>
</organism>
<dbReference type="PANTHER" id="PTHR21174">
    <property type="match status" value="1"/>
</dbReference>
<evidence type="ECO:0000313" key="1">
    <source>
        <dbReference type="EMBL" id="GAA5172693.1"/>
    </source>
</evidence>
<gene>
    <name evidence="1" type="ORF">GCM10025770_39270</name>
</gene>
<proteinExistence type="predicted"/>
<dbReference type="SUPFAM" id="SSF109604">
    <property type="entry name" value="HD-domain/PDEase-like"/>
    <property type="match status" value="1"/>
</dbReference>
<dbReference type="PANTHER" id="PTHR21174:SF0">
    <property type="entry name" value="HD PHOSPHOHYDROLASE FAMILY PROTEIN-RELATED"/>
    <property type="match status" value="1"/>
</dbReference>